<keyword evidence="2" id="KW-0802">TPR repeat</keyword>
<protein>
    <submittedName>
        <fullName evidence="4">Cellulose synthase operon protein C</fullName>
    </submittedName>
</protein>
<dbReference type="GO" id="GO:0008476">
    <property type="term" value="F:protein-tyrosine sulfotransferase activity"/>
    <property type="evidence" value="ECO:0007669"/>
    <property type="project" value="InterPro"/>
</dbReference>
<evidence type="ECO:0000256" key="2">
    <source>
        <dbReference type="PROSITE-ProRule" id="PRU00339"/>
    </source>
</evidence>
<dbReference type="STRING" id="187304.B0E33_23840"/>
<dbReference type="PROSITE" id="PS50005">
    <property type="entry name" value="TPR"/>
    <property type="match status" value="3"/>
</dbReference>
<evidence type="ECO:0000256" key="3">
    <source>
        <dbReference type="SAM" id="MobiDB-lite"/>
    </source>
</evidence>
<dbReference type="SMART" id="SM00028">
    <property type="entry name" value="TPR"/>
    <property type="match status" value="6"/>
</dbReference>
<dbReference type="SUPFAM" id="SSF52540">
    <property type="entry name" value="P-loop containing nucleoside triphosphate hydrolases"/>
    <property type="match status" value="1"/>
</dbReference>
<reference evidence="5" key="1">
    <citation type="submission" date="2015-07" db="EMBL/GenBank/DDBJ databases">
        <authorList>
            <person name="Rodrigo-Torres Lidia"/>
            <person name="Arahal R.David."/>
        </authorList>
    </citation>
    <scope>NUCLEOTIDE SEQUENCE [LARGE SCALE GENOMIC DNA]</scope>
    <source>
        <strain evidence="5">CECT 4801</strain>
    </source>
</reference>
<sequence length="560" mass="62390">MSPNITLLVKEALSHQHAGRIGIALSMFEEILKLDPKNPQANFSLGIAAYQNGDVGLAIEMLRKAERKAGKHPQVHQLLGLALMNAGDLAGALKSLKKAVALAPKAADFHAHLGDLYTLKRQPVLARQSFQRALAIDPENGYALVGMGQLDITVGQIDEAVAWFEKAIALGKELPSALHCLTMARTYREEPAELAKIDDLLKQASALPAPEHAHLHWAAGKIHYDLGDTARAAQHYRSARRLRYQSFDQQAHEERIAFMKEVFNEAFFAERTEFEDPSERPVFIFGMPRSGTTLAEQIVSRHSRIASGAEIPYFRLLQQDLGLRGAPSAALENRLKSLGPREFKQFARQYLAELSAIDRRADRVTDKMPHNFEVLWLMSLLFPKAAFIHCVRCPADTCVSLLSHSLSPAHNYAMTQKSLGSYFVAYDGLMKHWEKVLPVRIHTLSYEDLVHNQEKESKALLACTGMDWEEQCLEFYNGDSPVTTFSNLQVRKPMFRSSIGRWKRHKDLLGDLFEALGPLSPLNEAAPVGNGSSYGQQQTLATSMPDNDISHLRNAVSPIS</sequence>
<keyword evidence="5" id="KW-1185">Reference proteome</keyword>
<dbReference type="Gene3D" id="1.25.40.10">
    <property type="entry name" value="Tetratricopeptide repeat domain"/>
    <property type="match status" value="2"/>
</dbReference>
<name>A0A0M6XYC5_9HYPH</name>
<dbReference type="InterPro" id="IPR011990">
    <property type="entry name" value="TPR-like_helical_dom_sf"/>
</dbReference>
<feature type="repeat" description="TPR" evidence="2">
    <location>
        <begin position="141"/>
        <end position="174"/>
    </location>
</feature>
<dbReference type="Pfam" id="PF13432">
    <property type="entry name" value="TPR_16"/>
    <property type="match status" value="3"/>
</dbReference>
<dbReference type="PANTHER" id="PTHR12788:SF10">
    <property type="entry name" value="PROTEIN-TYROSINE SULFOTRANSFERASE"/>
    <property type="match status" value="1"/>
</dbReference>
<gene>
    <name evidence="4" type="primary">bcsC</name>
    <name evidence="4" type="ORF">LAL4801_01272</name>
</gene>
<proteinExistence type="predicted"/>
<dbReference type="SUPFAM" id="SSF48452">
    <property type="entry name" value="TPR-like"/>
    <property type="match status" value="1"/>
</dbReference>
<feature type="repeat" description="TPR" evidence="2">
    <location>
        <begin position="73"/>
        <end position="106"/>
    </location>
</feature>
<feature type="region of interest" description="Disordered" evidence="3">
    <location>
        <begin position="527"/>
        <end position="547"/>
    </location>
</feature>
<evidence type="ECO:0000313" key="4">
    <source>
        <dbReference type="EMBL" id="CTQ42835.1"/>
    </source>
</evidence>
<accession>A0A0M6XYC5</accession>
<keyword evidence="1" id="KW-0808">Transferase</keyword>
<dbReference type="RefSeq" id="WP_055654905.1">
    <property type="nucleotide sequence ID" value="NZ_CP045622.1"/>
</dbReference>
<dbReference type="InterPro" id="IPR027417">
    <property type="entry name" value="P-loop_NTPase"/>
</dbReference>
<dbReference type="InterPro" id="IPR019734">
    <property type="entry name" value="TPR_rpt"/>
</dbReference>
<evidence type="ECO:0000256" key="1">
    <source>
        <dbReference type="ARBA" id="ARBA00022679"/>
    </source>
</evidence>
<dbReference type="PANTHER" id="PTHR12788">
    <property type="entry name" value="PROTEIN-TYROSINE SULFOTRANSFERASE 2"/>
    <property type="match status" value="1"/>
</dbReference>
<dbReference type="Pfam" id="PF13469">
    <property type="entry name" value="Sulfotransfer_3"/>
    <property type="match status" value="1"/>
</dbReference>
<dbReference type="Proteomes" id="UP000048926">
    <property type="component" value="Unassembled WGS sequence"/>
</dbReference>
<dbReference type="EMBL" id="CXST01000001">
    <property type="protein sequence ID" value="CTQ42835.1"/>
    <property type="molecule type" value="Genomic_DNA"/>
</dbReference>
<dbReference type="AlphaFoldDB" id="A0A0M6XYC5"/>
<dbReference type="Gene3D" id="3.40.50.300">
    <property type="entry name" value="P-loop containing nucleotide triphosphate hydrolases"/>
    <property type="match status" value="1"/>
</dbReference>
<feature type="compositionally biased region" description="Polar residues" evidence="3">
    <location>
        <begin position="530"/>
        <end position="545"/>
    </location>
</feature>
<organism evidence="4 5">
    <name type="scientific">Roseibium aggregatum</name>
    <dbReference type="NCBI Taxonomy" id="187304"/>
    <lineage>
        <taxon>Bacteria</taxon>
        <taxon>Pseudomonadati</taxon>
        <taxon>Pseudomonadota</taxon>
        <taxon>Alphaproteobacteria</taxon>
        <taxon>Hyphomicrobiales</taxon>
        <taxon>Stappiaceae</taxon>
        <taxon>Roseibium</taxon>
    </lineage>
</organism>
<dbReference type="InterPro" id="IPR026634">
    <property type="entry name" value="TPST-like"/>
</dbReference>
<evidence type="ECO:0000313" key="5">
    <source>
        <dbReference type="Proteomes" id="UP000048926"/>
    </source>
</evidence>
<feature type="repeat" description="TPR" evidence="2">
    <location>
        <begin position="107"/>
        <end position="140"/>
    </location>
</feature>